<keyword evidence="3" id="KW-1185">Reference proteome</keyword>
<feature type="transmembrane region" description="Helical" evidence="1">
    <location>
        <begin position="62"/>
        <end position="83"/>
    </location>
</feature>
<organism evidence="2 3">
    <name type="scientific">Nocardia pulmonis</name>
    <dbReference type="NCBI Taxonomy" id="2951408"/>
    <lineage>
        <taxon>Bacteria</taxon>
        <taxon>Bacillati</taxon>
        <taxon>Actinomycetota</taxon>
        <taxon>Actinomycetes</taxon>
        <taxon>Mycobacteriales</taxon>
        <taxon>Nocardiaceae</taxon>
        <taxon>Nocardia</taxon>
    </lineage>
</organism>
<evidence type="ECO:0000256" key="1">
    <source>
        <dbReference type="SAM" id="Phobius"/>
    </source>
</evidence>
<reference evidence="2" key="1">
    <citation type="submission" date="2022-06" db="EMBL/GenBank/DDBJ databases">
        <title>Novel species in genus nocardia.</title>
        <authorList>
            <person name="Li F."/>
        </authorList>
    </citation>
    <scope>NUCLEOTIDE SEQUENCE</scope>
    <source>
        <strain evidence="2">CDC141</strain>
    </source>
</reference>
<keyword evidence="1" id="KW-0472">Membrane</keyword>
<evidence type="ECO:0000313" key="3">
    <source>
        <dbReference type="Proteomes" id="UP001139157"/>
    </source>
</evidence>
<dbReference type="InterPro" id="IPR056964">
    <property type="entry name" value="Phage_holin"/>
</dbReference>
<dbReference type="EMBL" id="JAMRXG010000018">
    <property type="protein sequence ID" value="MCM6778020.1"/>
    <property type="molecule type" value="Genomic_DNA"/>
</dbReference>
<proteinExistence type="predicted"/>
<keyword evidence="1" id="KW-1133">Transmembrane helix</keyword>
<sequence length="128" mass="13809">MIRKNRIVLVIATLLSIAILAVVRDYNTAANIFLGVLAVKCWVFVLLYGIRSDWRATAPGRAIMRLVLCIGLICTQGTVTILTNATYPGRPMVRVILLAGVALAVLDLLVTLVSSQNDEREKTAGGGE</sequence>
<dbReference type="Pfam" id="PF23778">
    <property type="entry name" value="Phage_holin_2"/>
    <property type="match status" value="1"/>
</dbReference>
<accession>A0A9X2EEK6</accession>
<feature type="transmembrane region" description="Helical" evidence="1">
    <location>
        <begin position="95"/>
        <end position="113"/>
    </location>
</feature>
<feature type="transmembrane region" description="Helical" evidence="1">
    <location>
        <begin position="7"/>
        <end position="23"/>
    </location>
</feature>
<dbReference type="RefSeq" id="WP_251917476.1">
    <property type="nucleotide sequence ID" value="NZ_JAMRXG010000018.1"/>
</dbReference>
<name>A0A9X2EEK6_9NOCA</name>
<dbReference type="AlphaFoldDB" id="A0A9X2EEK6"/>
<keyword evidence="1" id="KW-0812">Transmembrane</keyword>
<feature type="transmembrane region" description="Helical" evidence="1">
    <location>
        <begin position="29"/>
        <end position="50"/>
    </location>
</feature>
<evidence type="ECO:0000313" key="2">
    <source>
        <dbReference type="EMBL" id="MCM6778020.1"/>
    </source>
</evidence>
<gene>
    <name evidence="2" type="ORF">NDR86_31505</name>
</gene>
<comment type="caution">
    <text evidence="2">The sequence shown here is derived from an EMBL/GenBank/DDBJ whole genome shotgun (WGS) entry which is preliminary data.</text>
</comment>
<protein>
    <submittedName>
        <fullName evidence="2">Uncharacterized protein</fullName>
    </submittedName>
</protein>
<dbReference type="Proteomes" id="UP001139157">
    <property type="component" value="Unassembled WGS sequence"/>
</dbReference>